<evidence type="ECO:0000256" key="1">
    <source>
        <dbReference type="SAM" id="Phobius"/>
    </source>
</evidence>
<dbReference type="Proteomes" id="UP001501074">
    <property type="component" value="Unassembled WGS sequence"/>
</dbReference>
<evidence type="ECO:0000313" key="2">
    <source>
        <dbReference type="EMBL" id="GAA3623654.1"/>
    </source>
</evidence>
<sequence>MGRRLVSTCACGASLAHEVNWCLRCYQPRPVPTALEPLMPDVVPTSSRVAAEGLQRRRQGVGRWDATEVTFGVPGRILGTILVTLPLLFFLRNILPFGFVGVVTYLAVYPRFLRDLWRRSDRL</sequence>
<gene>
    <name evidence="2" type="ORF">GCM10022223_45820</name>
</gene>
<dbReference type="EMBL" id="BAAAZO010000009">
    <property type="protein sequence ID" value="GAA3623654.1"/>
    <property type="molecule type" value="Genomic_DNA"/>
</dbReference>
<reference evidence="3" key="1">
    <citation type="journal article" date="2019" name="Int. J. Syst. Evol. Microbiol.">
        <title>The Global Catalogue of Microorganisms (GCM) 10K type strain sequencing project: providing services to taxonomists for standard genome sequencing and annotation.</title>
        <authorList>
            <consortium name="The Broad Institute Genomics Platform"/>
            <consortium name="The Broad Institute Genome Sequencing Center for Infectious Disease"/>
            <person name="Wu L."/>
            <person name="Ma J."/>
        </authorList>
    </citation>
    <scope>NUCLEOTIDE SEQUENCE [LARGE SCALE GENOMIC DNA]</scope>
    <source>
        <strain evidence="3">JCM 16902</strain>
    </source>
</reference>
<protein>
    <submittedName>
        <fullName evidence="2">Uncharacterized protein</fullName>
    </submittedName>
</protein>
<keyword evidence="1" id="KW-0472">Membrane</keyword>
<keyword evidence="1" id="KW-0812">Transmembrane</keyword>
<organism evidence="2 3">
    <name type="scientific">Kineosporia mesophila</name>
    <dbReference type="NCBI Taxonomy" id="566012"/>
    <lineage>
        <taxon>Bacteria</taxon>
        <taxon>Bacillati</taxon>
        <taxon>Actinomycetota</taxon>
        <taxon>Actinomycetes</taxon>
        <taxon>Kineosporiales</taxon>
        <taxon>Kineosporiaceae</taxon>
        <taxon>Kineosporia</taxon>
    </lineage>
</organism>
<accession>A0ABP7A2I8</accession>
<proteinExistence type="predicted"/>
<feature type="transmembrane region" description="Helical" evidence="1">
    <location>
        <begin position="94"/>
        <end position="113"/>
    </location>
</feature>
<comment type="caution">
    <text evidence="2">The sequence shown here is derived from an EMBL/GenBank/DDBJ whole genome shotgun (WGS) entry which is preliminary data.</text>
</comment>
<evidence type="ECO:0000313" key="3">
    <source>
        <dbReference type="Proteomes" id="UP001501074"/>
    </source>
</evidence>
<name>A0ABP7A2I8_9ACTN</name>
<keyword evidence="3" id="KW-1185">Reference proteome</keyword>
<keyword evidence="1" id="KW-1133">Transmembrane helix</keyword>